<dbReference type="Gene3D" id="1.10.10.10">
    <property type="entry name" value="Winged helix-like DNA-binding domain superfamily/Winged helix DNA-binding domain"/>
    <property type="match status" value="1"/>
</dbReference>
<protein>
    <submittedName>
        <fullName evidence="3">LuxR family transcriptional regulator</fullName>
    </submittedName>
</protein>
<dbReference type="Proteomes" id="UP000326505">
    <property type="component" value="Chromosome"/>
</dbReference>
<evidence type="ECO:0000259" key="2">
    <source>
        <dbReference type="PROSITE" id="PS50043"/>
    </source>
</evidence>
<dbReference type="PANTHER" id="PTHR34293">
    <property type="entry name" value="HTH-TYPE TRANSCRIPTIONAL REGULATOR TRMBL2"/>
    <property type="match status" value="1"/>
</dbReference>
<dbReference type="PRINTS" id="PR00038">
    <property type="entry name" value="HTHLUXR"/>
</dbReference>
<name>A0A5P2X4Y2_STRST</name>
<dbReference type="OrthoDB" id="4266042at2"/>
<dbReference type="InterPro" id="IPR051797">
    <property type="entry name" value="TrmB-like"/>
</dbReference>
<dbReference type="Pfam" id="PF00196">
    <property type="entry name" value="GerE"/>
    <property type="match status" value="1"/>
</dbReference>
<proteinExistence type="predicted"/>
<dbReference type="InterPro" id="IPR016032">
    <property type="entry name" value="Sig_transdc_resp-reg_C-effctor"/>
</dbReference>
<dbReference type="InterPro" id="IPR036388">
    <property type="entry name" value="WH-like_DNA-bd_sf"/>
</dbReference>
<dbReference type="PROSITE" id="PS50043">
    <property type="entry name" value="HTH_LUXR_2"/>
    <property type="match status" value="1"/>
</dbReference>
<keyword evidence="1" id="KW-0175">Coiled coil</keyword>
<dbReference type="GO" id="GO:0006355">
    <property type="term" value="P:regulation of DNA-templated transcription"/>
    <property type="evidence" value="ECO:0007669"/>
    <property type="project" value="InterPro"/>
</dbReference>
<dbReference type="AlphaFoldDB" id="A0A5P2X4Y2"/>
<gene>
    <name evidence="3" type="ORF">CP982_00885</name>
</gene>
<dbReference type="InterPro" id="IPR000792">
    <property type="entry name" value="Tscrpt_reg_LuxR_C"/>
</dbReference>
<dbReference type="SMART" id="SM00421">
    <property type="entry name" value="HTH_LUXR"/>
    <property type="match status" value="1"/>
</dbReference>
<dbReference type="EMBL" id="CP023690">
    <property type="protein sequence ID" value="QEV57462.1"/>
    <property type="molecule type" value="Genomic_DNA"/>
</dbReference>
<feature type="domain" description="HTH luxR-type" evidence="2">
    <location>
        <begin position="257"/>
        <end position="322"/>
    </location>
</feature>
<dbReference type="KEGG" id="sspb:CP982_00885"/>
<evidence type="ECO:0000313" key="4">
    <source>
        <dbReference type="Proteomes" id="UP000326505"/>
    </source>
</evidence>
<evidence type="ECO:0000313" key="3">
    <source>
        <dbReference type="EMBL" id="QEV57462.1"/>
    </source>
</evidence>
<reference evidence="3 4" key="1">
    <citation type="submission" date="2017-09" db="EMBL/GenBank/DDBJ databases">
        <authorList>
            <person name="Lee N."/>
            <person name="Cho B.-K."/>
        </authorList>
    </citation>
    <scope>NUCLEOTIDE SEQUENCE [LARGE SCALE GENOMIC DNA]</scope>
    <source>
        <strain evidence="3 4">ATCC 27465</strain>
    </source>
</reference>
<dbReference type="GO" id="GO:0003677">
    <property type="term" value="F:DNA binding"/>
    <property type="evidence" value="ECO:0007669"/>
    <property type="project" value="InterPro"/>
</dbReference>
<dbReference type="PANTHER" id="PTHR34293:SF1">
    <property type="entry name" value="HTH-TYPE TRANSCRIPTIONAL REGULATOR TRMBL2"/>
    <property type="match status" value="1"/>
</dbReference>
<evidence type="ECO:0000256" key="1">
    <source>
        <dbReference type="SAM" id="Coils"/>
    </source>
</evidence>
<organism evidence="3 4">
    <name type="scientific">Streptomyces spectabilis</name>
    <dbReference type="NCBI Taxonomy" id="68270"/>
    <lineage>
        <taxon>Bacteria</taxon>
        <taxon>Bacillati</taxon>
        <taxon>Actinomycetota</taxon>
        <taxon>Actinomycetes</taxon>
        <taxon>Kitasatosporales</taxon>
        <taxon>Streptomycetaceae</taxon>
        <taxon>Streptomyces</taxon>
    </lineage>
</organism>
<feature type="coiled-coil region" evidence="1">
    <location>
        <begin position="73"/>
        <end position="100"/>
    </location>
</feature>
<sequence>MLNTLGMDPLAESLYRAMVAHPGEPIAGLAALIGAEEAEVETALCTLSALALTQGDGEGFRALSPQVAMGMILARRKAELAAAQQKLEESRVAATRLIAECSDLIPAVDDPEFERLHDAREIQQRLAALASETVQEIMTFAPGGAHSAEDLAASREPNAALLGRGVRVRTVYVESGLKHQPTLDHIGWLHAQGAEVRTAAGLPIRMIVFDRRLAVLPVRMSDARAGAIVTRGEGFVAAGVALFEAVWATASPLAAGPGADASGLAAQEAEVLRLLANGFTDEAVGKRLGVSSRTARRITADLMERLGAASRFAAGVRAVQQGWLPAE</sequence>
<dbReference type="SUPFAM" id="SSF46894">
    <property type="entry name" value="C-terminal effector domain of the bipartite response regulators"/>
    <property type="match status" value="1"/>
</dbReference>
<accession>A0A5P2X4Y2</accession>